<accession>A0A147KKZ3</accession>
<name>A0A147KKZ3_THECS</name>
<dbReference type="SUPFAM" id="SSF46689">
    <property type="entry name" value="Homeodomain-like"/>
    <property type="match status" value="1"/>
</dbReference>
<dbReference type="RefSeq" id="WP_068757097.1">
    <property type="nucleotide sequence ID" value="NZ_KQ950183.1"/>
</dbReference>
<keyword evidence="7" id="KW-1185">Reference proteome</keyword>
<evidence type="ECO:0000256" key="4">
    <source>
        <dbReference type="PROSITE-ProRule" id="PRU00335"/>
    </source>
</evidence>
<protein>
    <submittedName>
        <fullName evidence="6">TetR family transcriptional regulator</fullName>
    </submittedName>
</protein>
<evidence type="ECO:0000259" key="5">
    <source>
        <dbReference type="PROSITE" id="PS50977"/>
    </source>
</evidence>
<dbReference type="InterPro" id="IPR001647">
    <property type="entry name" value="HTH_TetR"/>
</dbReference>
<gene>
    <name evidence="6" type="ORF">AC529_04015</name>
</gene>
<evidence type="ECO:0000256" key="1">
    <source>
        <dbReference type="ARBA" id="ARBA00023015"/>
    </source>
</evidence>
<dbReference type="InterPro" id="IPR036271">
    <property type="entry name" value="Tet_transcr_reg_TetR-rel_C_sf"/>
</dbReference>
<dbReference type="Pfam" id="PF21993">
    <property type="entry name" value="TetR_C_13_2"/>
    <property type="match status" value="1"/>
</dbReference>
<dbReference type="PANTHER" id="PTHR47506">
    <property type="entry name" value="TRANSCRIPTIONAL REGULATORY PROTEIN"/>
    <property type="match status" value="1"/>
</dbReference>
<dbReference type="GO" id="GO:0003677">
    <property type="term" value="F:DNA binding"/>
    <property type="evidence" value="ECO:0007669"/>
    <property type="project" value="UniProtKB-UniRule"/>
</dbReference>
<dbReference type="OrthoDB" id="4567939at2"/>
<organism evidence="6 7">
    <name type="scientific">Thermobifida cellulosilytica TB100</name>
    <dbReference type="NCBI Taxonomy" id="665004"/>
    <lineage>
        <taxon>Bacteria</taxon>
        <taxon>Bacillati</taxon>
        <taxon>Actinomycetota</taxon>
        <taxon>Actinomycetes</taxon>
        <taxon>Streptosporangiales</taxon>
        <taxon>Nocardiopsidaceae</taxon>
        <taxon>Thermobifida</taxon>
    </lineage>
</organism>
<keyword evidence="2 4" id="KW-0238">DNA-binding</keyword>
<feature type="DNA-binding region" description="H-T-H motif" evidence="4">
    <location>
        <begin position="29"/>
        <end position="48"/>
    </location>
</feature>
<proteinExistence type="predicted"/>
<dbReference type="Gene3D" id="1.10.357.10">
    <property type="entry name" value="Tetracycline Repressor, domain 2"/>
    <property type="match status" value="1"/>
</dbReference>
<dbReference type="InterPro" id="IPR009057">
    <property type="entry name" value="Homeodomain-like_sf"/>
</dbReference>
<dbReference type="PROSITE" id="PS50977">
    <property type="entry name" value="HTH_TETR_2"/>
    <property type="match status" value="1"/>
</dbReference>
<dbReference type="STRING" id="665004.AC529_04015"/>
<evidence type="ECO:0000256" key="2">
    <source>
        <dbReference type="ARBA" id="ARBA00023125"/>
    </source>
</evidence>
<dbReference type="InterPro" id="IPR054156">
    <property type="entry name" value="YxaF_TetR_C"/>
</dbReference>
<evidence type="ECO:0000313" key="6">
    <source>
        <dbReference type="EMBL" id="KUP97948.1"/>
    </source>
</evidence>
<reference evidence="7" key="1">
    <citation type="journal article" date="2017" name="Acta Aliment.">
        <title>Plant polysaccharide degrading enzyme system of Thermpbifida cellulosilytica TB100 revealed by de novo genome project data.</title>
        <authorList>
            <person name="Toth A."/>
            <person name="Baka E."/>
            <person name="Luzics S."/>
            <person name="Bata-Vidacs I."/>
            <person name="Nagy I."/>
            <person name="Balint B."/>
            <person name="Herceg R."/>
            <person name="Olasz F."/>
            <person name="Wilk T."/>
            <person name="Nagy T."/>
            <person name="Kriszt B."/>
            <person name="Nagy I."/>
            <person name="Kukolya J."/>
        </authorList>
    </citation>
    <scope>NUCLEOTIDE SEQUENCE [LARGE SCALE GENOMIC DNA]</scope>
    <source>
        <strain evidence="7">TB100</strain>
    </source>
</reference>
<sequence>MGTKGAATRERLVDGARELIETHGYSGTGLNQVLAVSGAPRGSLYFHFPGGKDELVAAALEKAAEETAALLRELSQQRADLADYARSLVGAFAARMEESRFTKGCPLATVALDVAATNDRVHAVCRKGYRSWQAVVAERLLAEGWEPARAEADAWSVLSLVEGALLLARATRSREPLDRAGEAVVRLLERP</sequence>
<comment type="caution">
    <text evidence="6">The sequence shown here is derived from an EMBL/GenBank/DDBJ whole genome shotgun (WGS) entry which is preliminary data.</text>
</comment>
<dbReference type="AlphaFoldDB" id="A0A147KKZ3"/>
<keyword evidence="3" id="KW-0804">Transcription</keyword>
<dbReference type="PATRIC" id="fig|665004.4.peg.2911"/>
<evidence type="ECO:0000313" key="7">
    <source>
        <dbReference type="Proteomes" id="UP000074382"/>
    </source>
</evidence>
<dbReference type="PANTHER" id="PTHR47506:SF3">
    <property type="entry name" value="HTH-TYPE TRANSCRIPTIONAL REGULATOR LMRA"/>
    <property type="match status" value="1"/>
</dbReference>
<dbReference type="Proteomes" id="UP000074382">
    <property type="component" value="Unassembled WGS sequence"/>
</dbReference>
<evidence type="ECO:0000256" key="3">
    <source>
        <dbReference type="ARBA" id="ARBA00023163"/>
    </source>
</evidence>
<dbReference type="EMBL" id="LGEM01000017">
    <property type="protein sequence ID" value="KUP97948.1"/>
    <property type="molecule type" value="Genomic_DNA"/>
</dbReference>
<feature type="domain" description="HTH tetR-type" evidence="5">
    <location>
        <begin position="6"/>
        <end position="66"/>
    </location>
</feature>
<dbReference type="Pfam" id="PF00440">
    <property type="entry name" value="TetR_N"/>
    <property type="match status" value="1"/>
</dbReference>
<keyword evidence="1" id="KW-0805">Transcription regulation</keyword>
<dbReference type="SUPFAM" id="SSF48498">
    <property type="entry name" value="Tetracyclin repressor-like, C-terminal domain"/>
    <property type="match status" value="1"/>
</dbReference>